<dbReference type="STRING" id="399736.SAMN04489720_0546"/>
<feature type="transmembrane region" description="Helical" evidence="1">
    <location>
        <begin position="16"/>
        <end position="34"/>
    </location>
</feature>
<keyword evidence="1" id="KW-0812">Transmembrane</keyword>
<gene>
    <name evidence="2" type="ORF">SAMN04489720_0546</name>
</gene>
<dbReference type="AlphaFoldDB" id="A0A1G8AV74"/>
<evidence type="ECO:0000313" key="3">
    <source>
        <dbReference type="Proteomes" id="UP000198822"/>
    </source>
</evidence>
<keyword evidence="1" id="KW-0472">Membrane</keyword>
<feature type="transmembrane region" description="Helical" evidence="1">
    <location>
        <begin position="54"/>
        <end position="72"/>
    </location>
</feature>
<protein>
    <submittedName>
        <fullName evidence="2">Uncharacterized protein</fullName>
    </submittedName>
</protein>
<keyword evidence="3" id="KW-1185">Reference proteome</keyword>
<proteinExistence type="predicted"/>
<dbReference type="EMBL" id="LT629695">
    <property type="protein sequence ID" value="SDH24875.1"/>
    <property type="molecule type" value="Genomic_DNA"/>
</dbReference>
<dbReference type="Proteomes" id="UP000198822">
    <property type="component" value="Chromosome I"/>
</dbReference>
<evidence type="ECO:0000256" key="1">
    <source>
        <dbReference type="SAM" id="Phobius"/>
    </source>
</evidence>
<keyword evidence="1" id="KW-1133">Transmembrane helix</keyword>
<reference evidence="3" key="1">
    <citation type="submission" date="2016-10" db="EMBL/GenBank/DDBJ databases">
        <authorList>
            <person name="Varghese N."/>
            <person name="Submissions S."/>
        </authorList>
    </citation>
    <scope>NUCLEOTIDE SEQUENCE [LARGE SCALE GENOMIC DNA]</scope>
    <source>
        <strain evidence="3">DSM 22002</strain>
    </source>
</reference>
<organism evidence="2 3">
    <name type="scientific">Agrococcus jejuensis</name>
    <dbReference type="NCBI Taxonomy" id="399736"/>
    <lineage>
        <taxon>Bacteria</taxon>
        <taxon>Bacillati</taxon>
        <taxon>Actinomycetota</taxon>
        <taxon>Actinomycetes</taxon>
        <taxon>Micrococcales</taxon>
        <taxon>Microbacteriaceae</taxon>
        <taxon>Agrococcus</taxon>
    </lineage>
</organism>
<accession>A0A1G8AV74</accession>
<name>A0A1G8AV74_9MICO</name>
<evidence type="ECO:0000313" key="2">
    <source>
        <dbReference type="EMBL" id="SDH24875.1"/>
    </source>
</evidence>
<sequence length="114" mass="11393">MVGDDGGMRISHVPRAYWAALVVSALGFVVSMSSTTMGSPAAAGTVTACSFLDLGPLVAAAGSVALTLVALGERRRQHVDARASVPWVLTGVAVVAALAVVHVLRGLGVLGGPC</sequence>
<feature type="transmembrane region" description="Helical" evidence="1">
    <location>
        <begin position="84"/>
        <end position="104"/>
    </location>
</feature>